<dbReference type="InterPro" id="IPR001387">
    <property type="entry name" value="Cro/C1-type_HTH"/>
</dbReference>
<dbReference type="SUPFAM" id="SSF47413">
    <property type="entry name" value="lambda repressor-like DNA-binding domains"/>
    <property type="match status" value="1"/>
</dbReference>
<evidence type="ECO:0000313" key="2">
    <source>
        <dbReference type="EMBL" id="MFC4564311.1"/>
    </source>
</evidence>
<dbReference type="Pfam" id="PF13560">
    <property type="entry name" value="HTH_31"/>
    <property type="match status" value="1"/>
</dbReference>
<dbReference type="CDD" id="cd00093">
    <property type="entry name" value="HTH_XRE"/>
    <property type="match status" value="1"/>
</dbReference>
<evidence type="ECO:0000313" key="3">
    <source>
        <dbReference type="Proteomes" id="UP001595923"/>
    </source>
</evidence>
<sequence length="342" mass="36564">MLSAAYARGSGSGNIRRSAMSDFAIRARAALKERGLSLRAAARAVNYDSGYLSRVLSGKRLPSPDLAKAIDTLVGADGALAALASTLTPDDRERITRTIERPTRIDAAAVQALADVLAAQRRLDDSLPAPAMLPATLAQWETVDRLARDSRGRHADGIRIVAAEWAQFVGWLHAEARNDAEATRWLTEAEDRADDVGSGELAAQATNFRGYLARQQRRPGAVVRHFLTAFHTPGASPLQRVGDAVQAAHGYALMGRKDPARRLLDTASALADEAAGTVPPETAYWLSPTFSRMGIGLAHLALGDPRVAADHLQAGLDGLPPEQRGAQWTDEYREALAAARAA</sequence>
<accession>A0ABV9DZS4</accession>
<reference evidence="3" key="1">
    <citation type="journal article" date="2019" name="Int. J. Syst. Evol. Microbiol.">
        <title>The Global Catalogue of Microorganisms (GCM) 10K type strain sequencing project: providing services to taxonomists for standard genome sequencing and annotation.</title>
        <authorList>
            <consortium name="The Broad Institute Genomics Platform"/>
            <consortium name="The Broad Institute Genome Sequencing Center for Infectious Disease"/>
            <person name="Wu L."/>
            <person name="Ma J."/>
        </authorList>
    </citation>
    <scope>NUCLEOTIDE SEQUENCE [LARGE SCALE GENOMIC DNA]</scope>
    <source>
        <strain evidence="3">XZYJ18</strain>
    </source>
</reference>
<dbReference type="SMART" id="SM00530">
    <property type="entry name" value="HTH_XRE"/>
    <property type="match status" value="1"/>
</dbReference>
<dbReference type="PROSITE" id="PS50943">
    <property type="entry name" value="HTH_CROC1"/>
    <property type="match status" value="1"/>
</dbReference>
<dbReference type="EMBL" id="JBHSFQ010000023">
    <property type="protein sequence ID" value="MFC4564311.1"/>
    <property type="molecule type" value="Genomic_DNA"/>
</dbReference>
<proteinExistence type="predicted"/>
<dbReference type="Proteomes" id="UP001595923">
    <property type="component" value="Unassembled WGS sequence"/>
</dbReference>
<feature type="domain" description="HTH cro/C1-type" evidence="1">
    <location>
        <begin position="28"/>
        <end position="70"/>
    </location>
</feature>
<organism evidence="2 3">
    <name type="scientific">Nocardiopsis mangrovi</name>
    <dbReference type="NCBI Taxonomy" id="1179818"/>
    <lineage>
        <taxon>Bacteria</taxon>
        <taxon>Bacillati</taxon>
        <taxon>Actinomycetota</taxon>
        <taxon>Actinomycetes</taxon>
        <taxon>Streptosporangiales</taxon>
        <taxon>Nocardiopsidaceae</taxon>
        <taxon>Nocardiopsis</taxon>
    </lineage>
</organism>
<protein>
    <submittedName>
        <fullName evidence="2">Helix-turn-helix domain-containing protein</fullName>
    </submittedName>
</protein>
<keyword evidence="3" id="KW-1185">Reference proteome</keyword>
<dbReference type="Gene3D" id="1.10.260.40">
    <property type="entry name" value="lambda repressor-like DNA-binding domains"/>
    <property type="match status" value="1"/>
</dbReference>
<comment type="caution">
    <text evidence="2">The sequence shown here is derived from an EMBL/GenBank/DDBJ whole genome shotgun (WGS) entry which is preliminary data.</text>
</comment>
<name>A0ABV9DZS4_9ACTN</name>
<dbReference type="InterPro" id="IPR010982">
    <property type="entry name" value="Lambda_DNA-bd_dom_sf"/>
</dbReference>
<gene>
    <name evidence="2" type="ORF">ACFO4E_20810</name>
</gene>
<evidence type="ECO:0000259" key="1">
    <source>
        <dbReference type="PROSITE" id="PS50943"/>
    </source>
</evidence>
<dbReference type="RefSeq" id="WP_378577437.1">
    <property type="nucleotide sequence ID" value="NZ_JBHSFQ010000023.1"/>
</dbReference>